<organism evidence="1 2">
    <name type="scientific">Funneliformis mosseae</name>
    <name type="common">Endomycorrhizal fungus</name>
    <name type="synonym">Glomus mosseae</name>
    <dbReference type="NCBI Taxonomy" id="27381"/>
    <lineage>
        <taxon>Eukaryota</taxon>
        <taxon>Fungi</taxon>
        <taxon>Fungi incertae sedis</taxon>
        <taxon>Mucoromycota</taxon>
        <taxon>Glomeromycotina</taxon>
        <taxon>Glomeromycetes</taxon>
        <taxon>Glomerales</taxon>
        <taxon>Glomeraceae</taxon>
        <taxon>Funneliformis</taxon>
    </lineage>
</organism>
<dbReference type="EMBL" id="CAJVPP010000254">
    <property type="protein sequence ID" value="CAG8461497.1"/>
    <property type="molecule type" value="Genomic_DNA"/>
</dbReference>
<dbReference type="AlphaFoldDB" id="A0A9N8VU77"/>
<dbReference type="Proteomes" id="UP000789375">
    <property type="component" value="Unassembled WGS sequence"/>
</dbReference>
<sequence>MSETLHFLAKHLSVSEASLPLIFVRSWTSGLLLPRNRIFSESKGSQRFRWNS</sequence>
<accession>A0A9N8VU77</accession>
<name>A0A9N8VU77_FUNMO</name>
<protein>
    <submittedName>
        <fullName evidence="1">14388_t:CDS:1</fullName>
    </submittedName>
</protein>
<reference evidence="1" key="1">
    <citation type="submission" date="2021-06" db="EMBL/GenBank/DDBJ databases">
        <authorList>
            <person name="Kallberg Y."/>
            <person name="Tangrot J."/>
            <person name="Rosling A."/>
        </authorList>
    </citation>
    <scope>NUCLEOTIDE SEQUENCE</scope>
    <source>
        <strain evidence="1">87-6 pot B 2015</strain>
    </source>
</reference>
<keyword evidence="2" id="KW-1185">Reference proteome</keyword>
<evidence type="ECO:0000313" key="2">
    <source>
        <dbReference type="Proteomes" id="UP000789375"/>
    </source>
</evidence>
<gene>
    <name evidence="1" type="ORF">FMOSSE_LOCUS2060</name>
</gene>
<evidence type="ECO:0000313" key="1">
    <source>
        <dbReference type="EMBL" id="CAG8461497.1"/>
    </source>
</evidence>
<comment type="caution">
    <text evidence="1">The sequence shown here is derived from an EMBL/GenBank/DDBJ whole genome shotgun (WGS) entry which is preliminary data.</text>
</comment>
<proteinExistence type="predicted"/>